<dbReference type="OrthoDB" id="1732682at2759"/>
<keyword evidence="13" id="KW-1185">Reference proteome</keyword>
<evidence type="ECO:0000313" key="14">
    <source>
        <dbReference type="Proteomes" id="UP000324907"/>
    </source>
</evidence>
<comment type="similarity">
    <text evidence="6">Belongs to the class-I pyridoxal-phosphate-dependent aminotransferase family. Alanine aminotransferase subfamily.</text>
</comment>
<dbReference type="PANTHER" id="PTHR11751">
    <property type="entry name" value="ALANINE AMINOTRANSFERASE"/>
    <property type="match status" value="1"/>
</dbReference>
<dbReference type="FunFam" id="3.40.640.10:FF:000012">
    <property type="entry name" value="alanine aminotransferase 2"/>
    <property type="match status" value="1"/>
</dbReference>
<dbReference type="Gene3D" id="3.40.640.10">
    <property type="entry name" value="Type I PLP-dependent aspartate aminotransferase-like (Major domain)"/>
    <property type="match status" value="1"/>
</dbReference>
<organism evidence="10 14">
    <name type="scientific">Cafeteria roenbergensis</name>
    <name type="common">Marine flagellate</name>
    <dbReference type="NCBI Taxonomy" id="33653"/>
    <lineage>
        <taxon>Eukaryota</taxon>
        <taxon>Sar</taxon>
        <taxon>Stramenopiles</taxon>
        <taxon>Bigyra</taxon>
        <taxon>Opalozoa</taxon>
        <taxon>Bicosoecida</taxon>
        <taxon>Cafeteriaceae</taxon>
        <taxon>Cafeteria</taxon>
    </lineage>
</organism>
<reference evidence="12 13" key="1">
    <citation type="submission" date="2019-07" db="EMBL/GenBank/DDBJ databases">
        <title>Genomes of Cafeteria roenbergensis.</title>
        <authorList>
            <person name="Fischer M.G."/>
            <person name="Hackl T."/>
            <person name="Roman M."/>
        </authorList>
    </citation>
    <scope>NUCLEOTIDE SEQUENCE [LARGE SCALE GENOMIC DNA]</scope>
    <source>
        <strain evidence="8 13">BVI</strain>
        <strain evidence="9 15">Cflag</strain>
        <strain evidence="11 12">E4-10P</strain>
        <strain evidence="10 14">RCC970-E3</strain>
    </source>
</reference>
<keyword evidence="3" id="KW-0032">Aminotransferase</keyword>
<dbReference type="OMA" id="FGFECPP"/>
<dbReference type="EMBL" id="VLTM01000043">
    <property type="protein sequence ID" value="KAA0160538.1"/>
    <property type="molecule type" value="Genomic_DNA"/>
</dbReference>
<dbReference type="UniPathway" id="UPA00528">
    <property type="reaction ID" value="UER00586"/>
</dbReference>
<evidence type="ECO:0000313" key="11">
    <source>
        <dbReference type="EMBL" id="KAA0177139.1"/>
    </source>
</evidence>
<dbReference type="FunFam" id="1.10.287.1970:FF:000001">
    <property type="entry name" value="Alanine aminotransferase 2"/>
    <property type="match status" value="1"/>
</dbReference>
<dbReference type="SUPFAM" id="SSF53383">
    <property type="entry name" value="PLP-dependent transferases"/>
    <property type="match status" value="1"/>
</dbReference>
<dbReference type="Proteomes" id="UP000323011">
    <property type="component" value="Unassembled WGS sequence"/>
</dbReference>
<dbReference type="Gene3D" id="3.90.1150.10">
    <property type="entry name" value="Aspartate Aminotransferase, domain 1"/>
    <property type="match status" value="1"/>
</dbReference>
<feature type="domain" description="Aminotransferase class I/classII large" evidence="7">
    <location>
        <begin position="126"/>
        <end position="517"/>
    </location>
</feature>
<evidence type="ECO:0000256" key="6">
    <source>
        <dbReference type="ARBA" id="ARBA00025785"/>
    </source>
</evidence>
<protein>
    <recommendedName>
        <fullName evidence="7">Aminotransferase class I/classII large domain-containing protein</fullName>
    </recommendedName>
</protein>
<dbReference type="GO" id="GO:0004021">
    <property type="term" value="F:L-alanine:2-oxoglutarate aminotransferase activity"/>
    <property type="evidence" value="ECO:0007669"/>
    <property type="project" value="TreeGrafter"/>
</dbReference>
<sequence>MMASVASAGRAVSGVAARATCGAGSLPVAGLATSAGPQLTVESMNQRVRGAAYAVRGAIVVRAGELEAKIRAGQGSELPFDDIIYCNIGNPQQLGQKPMTFSRQVLALLSCPTLMDDPRAAEIFAPDAIERARKYSAAIGTGGTGAYSHSQGVIGIREDVAAFISERDGFPCDPASLFLTDGASPAVKMMVQSLVAERDRDGLMIPIPQYPLYTASLAVEGGVAIPYFLDEDKGWGTTVEELERAFEEAKAGGKTTPRGLVVINPGNPTGSCMPADTVRDVTQFAADKGLVLMADEVYQENVWRDDTPFTSFKKAACELGLLDPERPNSGAPGPRGSLQLVSMHSVSKGFMGECGRRGGYMELCGFDKEVAMQLYKLASISLCSNIDGQVMVGLMSRPPRKGDASFESWTSERDGILASMRRRAAKLSAAFATMEGVSCAEPEGALYAFPRVELPQRAVEAAAAEGVAPDALYCMRLLEQTGIVVVPGSGFGQREGTFHFRTTILPSEDAIDAVIERMGAFHSAFLAEFK</sequence>
<evidence type="ECO:0000259" key="7">
    <source>
        <dbReference type="Pfam" id="PF00155"/>
    </source>
</evidence>
<keyword evidence="5" id="KW-0663">Pyridoxal phosphate</keyword>
<dbReference type="CDD" id="cd00609">
    <property type="entry name" value="AAT_like"/>
    <property type="match status" value="1"/>
</dbReference>
<dbReference type="Proteomes" id="UP000322899">
    <property type="component" value="Unassembled WGS sequence"/>
</dbReference>
<dbReference type="InterPro" id="IPR015421">
    <property type="entry name" value="PyrdxlP-dep_Trfase_major"/>
</dbReference>
<dbReference type="PANTHER" id="PTHR11751:SF29">
    <property type="entry name" value="ALANINE TRANSAMINASE"/>
    <property type="match status" value="1"/>
</dbReference>
<evidence type="ECO:0000313" key="9">
    <source>
        <dbReference type="EMBL" id="KAA0160538.1"/>
    </source>
</evidence>
<comment type="caution">
    <text evidence="10">The sequence shown here is derived from an EMBL/GenBank/DDBJ whole genome shotgun (WGS) entry which is preliminary data.</text>
</comment>
<dbReference type="GO" id="GO:0030170">
    <property type="term" value="F:pyridoxal phosphate binding"/>
    <property type="evidence" value="ECO:0007669"/>
    <property type="project" value="InterPro"/>
</dbReference>
<dbReference type="Proteomes" id="UP000325113">
    <property type="component" value="Unassembled WGS sequence"/>
</dbReference>
<dbReference type="AlphaFoldDB" id="A0A5A8DIM7"/>
<accession>A0A5A8DIM7</accession>
<evidence type="ECO:0000256" key="4">
    <source>
        <dbReference type="ARBA" id="ARBA00022679"/>
    </source>
</evidence>
<evidence type="ECO:0000256" key="2">
    <source>
        <dbReference type="ARBA" id="ARBA00011738"/>
    </source>
</evidence>
<name>A0A5A8DIM7_CAFRO</name>
<evidence type="ECO:0000256" key="1">
    <source>
        <dbReference type="ARBA" id="ARBA00001933"/>
    </source>
</evidence>
<evidence type="ECO:0000256" key="5">
    <source>
        <dbReference type="ARBA" id="ARBA00022898"/>
    </source>
</evidence>
<comment type="cofactor">
    <cofactor evidence="1">
        <name>pyridoxal 5'-phosphate</name>
        <dbReference type="ChEBI" id="CHEBI:597326"/>
    </cofactor>
</comment>
<gene>
    <name evidence="11" type="ORF">FNF27_01469</name>
    <name evidence="10" type="ORF">FNF28_04138</name>
    <name evidence="8" type="ORF">FNF29_01691</name>
    <name evidence="9" type="ORF">FNF31_04247</name>
</gene>
<dbReference type="GO" id="GO:0042853">
    <property type="term" value="P:L-alanine catabolic process"/>
    <property type="evidence" value="ECO:0007669"/>
    <property type="project" value="UniProtKB-UniPathway"/>
</dbReference>
<proteinExistence type="inferred from homology"/>
<evidence type="ECO:0000313" key="8">
    <source>
        <dbReference type="EMBL" id="KAA0155776.1"/>
    </source>
</evidence>
<comment type="subunit">
    <text evidence="2">Homodimer.</text>
</comment>
<dbReference type="Pfam" id="PF00155">
    <property type="entry name" value="Aminotran_1_2"/>
    <property type="match status" value="1"/>
</dbReference>
<dbReference type="Gene3D" id="1.10.287.1970">
    <property type="match status" value="1"/>
</dbReference>
<evidence type="ECO:0000313" key="15">
    <source>
        <dbReference type="Proteomes" id="UP000325113"/>
    </source>
</evidence>
<dbReference type="InterPro" id="IPR015424">
    <property type="entry name" value="PyrdxlP-dep_Trfase"/>
</dbReference>
<evidence type="ECO:0000313" key="13">
    <source>
        <dbReference type="Proteomes" id="UP000323011"/>
    </source>
</evidence>
<dbReference type="EMBL" id="VLTN01000006">
    <property type="protein sequence ID" value="KAA0155776.1"/>
    <property type="molecule type" value="Genomic_DNA"/>
</dbReference>
<dbReference type="FunFam" id="3.90.1150.10:FF:000151">
    <property type="entry name" value="Alanine aminotransferase 2"/>
    <property type="match status" value="1"/>
</dbReference>
<evidence type="ECO:0000313" key="10">
    <source>
        <dbReference type="EMBL" id="KAA0163661.1"/>
    </source>
</evidence>
<dbReference type="InterPro" id="IPR045088">
    <property type="entry name" value="ALAT1/2-like"/>
</dbReference>
<dbReference type="EMBL" id="VLTL01000064">
    <property type="protein sequence ID" value="KAA0163661.1"/>
    <property type="molecule type" value="Genomic_DNA"/>
</dbReference>
<evidence type="ECO:0000256" key="3">
    <source>
        <dbReference type="ARBA" id="ARBA00022576"/>
    </source>
</evidence>
<dbReference type="InterPro" id="IPR015422">
    <property type="entry name" value="PyrdxlP-dep_Trfase_small"/>
</dbReference>
<dbReference type="Proteomes" id="UP000324907">
    <property type="component" value="Unassembled WGS sequence"/>
</dbReference>
<dbReference type="EMBL" id="VLTO01000005">
    <property type="protein sequence ID" value="KAA0177139.1"/>
    <property type="molecule type" value="Genomic_DNA"/>
</dbReference>
<dbReference type="InterPro" id="IPR004839">
    <property type="entry name" value="Aminotransferase_I/II_large"/>
</dbReference>
<evidence type="ECO:0000313" key="12">
    <source>
        <dbReference type="Proteomes" id="UP000322899"/>
    </source>
</evidence>
<keyword evidence="4" id="KW-0808">Transferase</keyword>